<evidence type="ECO:0000256" key="1">
    <source>
        <dbReference type="SAM" id="Phobius"/>
    </source>
</evidence>
<feature type="transmembrane region" description="Helical" evidence="1">
    <location>
        <begin position="597"/>
        <end position="617"/>
    </location>
</feature>
<feature type="transmembrane region" description="Helical" evidence="1">
    <location>
        <begin position="388"/>
        <end position="408"/>
    </location>
</feature>
<name>A0A075GIQ3_9EURY</name>
<feature type="transmembrane region" description="Helical" evidence="1">
    <location>
        <begin position="725"/>
        <end position="745"/>
    </location>
</feature>
<feature type="transmembrane region" description="Helical" evidence="1">
    <location>
        <begin position="623"/>
        <end position="645"/>
    </location>
</feature>
<evidence type="ECO:0008006" key="3">
    <source>
        <dbReference type="Google" id="ProtNLM"/>
    </source>
</evidence>
<evidence type="ECO:0000313" key="2">
    <source>
        <dbReference type="EMBL" id="AIF03075.1"/>
    </source>
</evidence>
<feature type="transmembrane region" description="Helical" evidence="1">
    <location>
        <begin position="567"/>
        <end position="585"/>
    </location>
</feature>
<dbReference type="Gene3D" id="3.40.30.10">
    <property type="entry name" value="Glutaredoxin"/>
    <property type="match status" value="1"/>
</dbReference>
<protein>
    <recommendedName>
        <fullName evidence="3">Thioredoxin domain-containing protein</fullName>
    </recommendedName>
</protein>
<feature type="transmembrane region" description="Helical" evidence="1">
    <location>
        <begin position="766"/>
        <end position="784"/>
    </location>
</feature>
<reference evidence="2" key="1">
    <citation type="journal article" date="2014" name="Genome Biol. Evol.">
        <title>Pangenome evidence for extensive interdomain horizontal transfer affecting lineage core and shell genes in uncultured planktonic thaumarchaeota and euryarchaeota.</title>
        <authorList>
            <person name="Deschamps P."/>
            <person name="Zivanovic Y."/>
            <person name="Moreira D."/>
            <person name="Rodriguez-Valera F."/>
            <person name="Lopez-Garcia P."/>
        </authorList>
    </citation>
    <scope>NUCLEOTIDE SEQUENCE</scope>
</reference>
<sequence length="793" mass="85523">MTAVQPASRFSSVLVVLALIAVTLSAISPAPASAQESTQGIPTGPGLNWTMPETHMLFVNGTEGQDNPVNLNREYPYFTGEPLFRTFNLGTTTVIEVESEPAVETVVLSGEADVFVYSSLVSDTPSCLLESLVPGAGATSFTVWLDVGTTTVIDGEETDSQVMQDGWEQATEFHVNGTYNNVTLGEGDVVTLTIQVEHSCSSSQGRVYWDAYQSATRAVLRGEMLQPELEVSADANGLVRIEFTPISPWGGDDYSWQFIDIVGPLGGWEEARHLSTKPAEDSHVEHFEIPHGSRLVEANRTALVWISNATLQPGKYMVDSCFILTAGDFNEDCDSEDSDHIVAVYRFEVASQDNAIAGAGWFWLVSISTLIGYLGLRLKSGLMPWPTLVLLLVLALSSMAPAATLPSLEFGATRDDSSAPTFSLLQHPSTGQDAVSLNDLLSGHDAVVLGLFTSGSPNAEQQKRDFDNASERLGDSVAFAQIATGEGVQPTDLDYYADLLNGSWPLLIDESKGEVANQLPSGIADGVIIVDSAGFISTSSSGSMSDQRIVESVEKSMKGSDQSMLNIFYLLIPTLIALPLLILAFPRKRMDVPDTPLPPFAGVGGTVLAASIGFAIWSLPVALLSLVAGGIWSFIELALVIWLAWQGLSLAIHSEVHEVNFIASEIHKRMPESYRKWRLKPDFTRDVLLGHWLAWLSWLAYPLMIPQGIGSVAAASLTGLVMSPVMLVFHCLVAGFVVLILRALASIGGPFSRLLGILGHDESPRLWGCLLIGMAVWWFVWLLIGPIGNALLT</sequence>
<dbReference type="AlphaFoldDB" id="A0A075GIQ3"/>
<proteinExistence type="predicted"/>
<keyword evidence="1" id="KW-0472">Membrane</keyword>
<accession>A0A075GIQ3</accession>
<feature type="transmembrane region" description="Helical" evidence="1">
    <location>
        <begin position="355"/>
        <end position="376"/>
    </location>
</feature>
<keyword evidence="1" id="KW-0812">Transmembrane</keyword>
<keyword evidence="1" id="KW-1133">Transmembrane helix</keyword>
<organism evidence="2">
    <name type="scientific">uncultured marine group II/III euryarchaeote KM3_161_B06</name>
    <dbReference type="NCBI Taxonomy" id="1457913"/>
    <lineage>
        <taxon>Archaea</taxon>
        <taxon>Methanobacteriati</taxon>
        <taxon>Methanobacteriota</taxon>
        <taxon>environmental samples</taxon>
    </lineage>
</organism>
<dbReference type="EMBL" id="KF900669">
    <property type="protein sequence ID" value="AIF03075.1"/>
    <property type="molecule type" value="Genomic_DNA"/>
</dbReference>